<feature type="domain" description="PKD" evidence="2">
    <location>
        <begin position="418"/>
        <end position="467"/>
    </location>
</feature>
<dbReference type="Gene3D" id="2.60.40.10">
    <property type="entry name" value="Immunoglobulins"/>
    <property type="match status" value="2"/>
</dbReference>
<feature type="chain" id="PRO_5030688210" description="PKD domain-containing protein" evidence="1">
    <location>
        <begin position="32"/>
        <end position="940"/>
    </location>
</feature>
<dbReference type="InterPro" id="IPR011041">
    <property type="entry name" value="Quinoprot_gluc/sorb_DH_b-prop"/>
</dbReference>
<evidence type="ECO:0000313" key="4">
    <source>
        <dbReference type="Proteomes" id="UP000185696"/>
    </source>
</evidence>
<gene>
    <name evidence="3" type="ORF">BLA60_27195</name>
</gene>
<dbReference type="PANTHER" id="PTHR19328:SF13">
    <property type="entry name" value="HIPL1 PROTEIN"/>
    <property type="match status" value="1"/>
</dbReference>
<dbReference type="InterPro" id="IPR013783">
    <property type="entry name" value="Ig-like_fold"/>
</dbReference>
<dbReference type="AlphaFoldDB" id="A0A7Z1AWE7"/>
<dbReference type="CDD" id="cd00146">
    <property type="entry name" value="PKD"/>
    <property type="match status" value="1"/>
</dbReference>
<keyword evidence="4" id="KW-1185">Reference proteome</keyword>
<dbReference type="SMART" id="SM00089">
    <property type="entry name" value="PKD"/>
    <property type="match status" value="1"/>
</dbReference>
<dbReference type="SUPFAM" id="SSF49299">
    <property type="entry name" value="PKD domain"/>
    <property type="match status" value="1"/>
</dbReference>
<reference evidence="3 4" key="1">
    <citation type="submission" date="2016-12" db="EMBL/GenBank/DDBJ databases">
        <title>The draft genome sequence of Actinophytocola xinjiangensis.</title>
        <authorList>
            <person name="Wang W."/>
            <person name="Yuan L."/>
        </authorList>
    </citation>
    <scope>NUCLEOTIDE SEQUENCE [LARGE SCALE GENOMIC DNA]</scope>
    <source>
        <strain evidence="3 4">CGMCC 4.4663</strain>
    </source>
</reference>
<feature type="signal peptide" evidence="1">
    <location>
        <begin position="1"/>
        <end position="31"/>
    </location>
</feature>
<dbReference type="InterPro" id="IPR013207">
    <property type="entry name" value="LGFP"/>
</dbReference>
<evidence type="ECO:0000259" key="2">
    <source>
        <dbReference type="PROSITE" id="PS50093"/>
    </source>
</evidence>
<dbReference type="PANTHER" id="PTHR19328">
    <property type="entry name" value="HEDGEHOG-INTERACTING PROTEIN"/>
    <property type="match status" value="1"/>
</dbReference>
<dbReference type="OrthoDB" id="159306at2"/>
<evidence type="ECO:0000313" key="3">
    <source>
        <dbReference type="EMBL" id="OLF07601.1"/>
    </source>
</evidence>
<dbReference type="EMBL" id="MSIF01000015">
    <property type="protein sequence ID" value="OLF07601.1"/>
    <property type="molecule type" value="Genomic_DNA"/>
</dbReference>
<accession>A0A7Z1AWE7</accession>
<dbReference type="Gene3D" id="2.120.10.30">
    <property type="entry name" value="TolB, C-terminal domain"/>
    <property type="match status" value="1"/>
</dbReference>
<keyword evidence="1" id="KW-0732">Signal</keyword>
<dbReference type="InterPro" id="IPR006311">
    <property type="entry name" value="TAT_signal"/>
</dbReference>
<dbReference type="Pfam" id="PF18911">
    <property type="entry name" value="PKD_4"/>
    <property type="match status" value="1"/>
</dbReference>
<dbReference type="GO" id="GO:0005975">
    <property type="term" value="P:carbohydrate metabolic process"/>
    <property type="evidence" value="ECO:0007669"/>
    <property type="project" value="UniProtKB-ARBA"/>
</dbReference>
<evidence type="ECO:0000256" key="1">
    <source>
        <dbReference type="SAM" id="SignalP"/>
    </source>
</evidence>
<proteinExistence type="predicted"/>
<dbReference type="InterPro" id="IPR022409">
    <property type="entry name" value="PKD/Chitinase_dom"/>
</dbReference>
<dbReference type="Pfam" id="PF07995">
    <property type="entry name" value="GSDH"/>
    <property type="match status" value="1"/>
</dbReference>
<dbReference type="PROSITE" id="PS51318">
    <property type="entry name" value="TAT"/>
    <property type="match status" value="1"/>
</dbReference>
<dbReference type="InterPro" id="IPR000601">
    <property type="entry name" value="PKD_dom"/>
</dbReference>
<protein>
    <recommendedName>
        <fullName evidence="2">PKD domain-containing protein</fullName>
    </recommendedName>
</protein>
<name>A0A7Z1AWE7_9PSEU</name>
<dbReference type="Proteomes" id="UP000185696">
    <property type="component" value="Unassembled WGS sequence"/>
</dbReference>
<dbReference type="SUPFAM" id="SSF50952">
    <property type="entry name" value="Soluble quinoprotein glucose dehydrogenase"/>
    <property type="match status" value="1"/>
</dbReference>
<comment type="caution">
    <text evidence="3">The sequence shown here is derived from an EMBL/GenBank/DDBJ whole genome shotgun (WGS) entry which is preliminary data.</text>
</comment>
<dbReference type="InterPro" id="IPR035986">
    <property type="entry name" value="PKD_dom_sf"/>
</dbReference>
<organism evidence="3 4">
    <name type="scientific">Actinophytocola xinjiangensis</name>
    <dbReference type="NCBI Taxonomy" id="485602"/>
    <lineage>
        <taxon>Bacteria</taxon>
        <taxon>Bacillati</taxon>
        <taxon>Actinomycetota</taxon>
        <taxon>Actinomycetes</taxon>
        <taxon>Pseudonocardiales</taxon>
        <taxon>Pseudonocardiaceae</taxon>
    </lineage>
</organism>
<dbReference type="InterPro" id="IPR011042">
    <property type="entry name" value="6-blade_b-propeller_TolB-like"/>
</dbReference>
<dbReference type="Pfam" id="PF08310">
    <property type="entry name" value="LGFP"/>
    <property type="match status" value="5"/>
</dbReference>
<sequence>MAVTRRRAVLTLVGAVAGALLVALPGQVASAAPVLAPDFVLRDVPTGLRAPNGADPGDMLTDFAYLPDESLLVTGKYGRVMWVPRSGAPREVAVVATNGAGDLGLNGLAVAPDYATSHTVYTARAVTATGDGAGANGLLRVSAWTVTLGGDGAPAGLTGERVLLQMSADSYIHGISGLVAADDGTVWVSVGDSADYRTTDPLALRALDPDDPHGKLLRINPDGSGVATNPYYDAARPRAARSLVYASGFRSPFRFSLEPGTGRPILGDVGNGRHEEIDLVARGNNYGWPCWEGLTRTPGFRDLPECAGVATASPLYSYPHVGGSSVTGGVVYTGTSYPEKYRGRYFFGDYTDKIVWSLGYDERGQVTAPPETAGFGTGLGAPVKFASVPTGGDIIYADIASATLRRIVYSPGNAPPVPVIKSTVDADARTVALDATGSTDPNGDQLTYTWDFGDGQTGEGATVSHTYPAGRDSAEITLTARDPGGLTATTTATVHPGNHPPALTLRAPDPARTFAVGDVVAASATATDPEDGRVPVSWSTMVVHCAAVADCHLHPGEQQQGPDYRLTFEGHPGDSRIEVTAIATDATGATATETFTVRPKQRRVTVDSTVPAAFTIGDEETSSGLFTVGTPLTVIAPERALDGVATFERWADGDTSRVRQLTLPDADQTIAVEYLTPIDRRYATDEALRTGLGAPTDVEQGDPTVRWRPYAHGRLYWSPETGVHALNGAILAKYLTLGGHLSLGLPTTDETAGRDGTGRFNLLSRNQGIYYHPQTGAHFVVGAIHTRYRQMGAEASVLRYPTTDEGGAATGRFNHFQSGSIYYTPTHGAHEIFGAILSRWNALGGAPGLGFPISNELRTADGQGTYENFQYGAIYWSAGTGAWEVVGAIRSRWNALGREQSYLGYPTSGEFAVAGGRRSNFQHGYITYDAATGRATDRRY</sequence>
<dbReference type="PROSITE" id="PS50093">
    <property type="entry name" value="PKD"/>
    <property type="match status" value="1"/>
</dbReference>
<dbReference type="InterPro" id="IPR012938">
    <property type="entry name" value="Glc/Sorbosone_DH"/>
</dbReference>